<evidence type="ECO:0000313" key="3">
    <source>
        <dbReference type="Proteomes" id="UP001320154"/>
    </source>
</evidence>
<accession>A0ABS9B9U4</accession>
<organism evidence="2 3">
    <name type="scientific">Billgrantia desiderata</name>
    <dbReference type="NCBI Taxonomy" id="52021"/>
    <lineage>
        <taxon>Bacteria</taxon>
        <taxon>Pseudomonadati</taxon>
        <taxon>Pseudomonadota</taxon>
        <taxon>Gammaproteobacteria</taxon>
        <taxon>Oceanospirillales</taxon>
        <taxon>Halomonadaceae</taxon>
        <taxon>Billgrantia</taxon>
    </lineage>
</organism>
<keyword evidence="1" id="KW-1133">Transmembrane helix</keyword>
<evidence type="ECO:0000313" key="2">
    <source>
        <dbReference type="EMBL" id="MCE8048654.1"/>
    </source>
</evidence>
<feature type="transmembrane region" description="Helical" evidence="1">
    <location>
        <begin position="6"/>
        <end position="25"/>
    </location>
</feature>
<keyword evidence="3" id="KW-1185">Reference proteome</keyword>
<gene>
    <name evidence="2" type="ORF">HOP60_18170</name>
</gene>
<protein>
    <recommendedName>
        <fullName evidence="4">Tripartite tricarboxylate transporter TctB family protein</fullName>
    </recommendedName>
</protein>
<proteinExistence type="predicted"/>
<feature type="transmembrane region" description="Helical" evidence="1">
    <location>
        <begin position="129"/>
        <end position="151"/>
    </location>
</feature>
<dbReference type="Proteomes" id="UP001320154">
    <property type="component" value="Unassembled WGS sequence"/>
</dbReference>
<keyword evidence="1" id="KW-0812">Transmembrane</keyword>
<name>A0ABS9B9U4_9GAMM</name>
<comment type="caution">
    <text evidence="2">The sequence shown here is derived from an EMBL/GenBank/DDBJ whole genome shotgun (WGS) entry which is preliminary data.</text>
</comment>
<evidence type="ECO:0008006" key="4">
    <source>
        <dbReference type="Google" id="ProtNLM"/>
    </source>
</evidence>
<dbReference type="EMBL" id="JABFTQ010000014">
    <property type="protein sequence ID" value="MCE8048654.1"/>
    <property type="molecule type" value="Genomic_DNA"/>
</dbReference>
<reference evidence="2 3" key="1">
    <citation type="journal article" date="2021" name="Front. Microbiol.">
        <title>Aerobic Denitrification and Heterotrophic Sulfur Oxidation in the Genus Halomonas Revealed by Six Novel Species Characterizations and Genome-Based Analysis.</title>
        <authorList>
            <person name="Wang L."/>
            <person name="Shao Z."/>
        </authorList>
    </citation>
    <scope>NUCLEOTIDE SEQUENCE [LARGE SCALE GENOMIC DNA]</scope>
    <source>
        <strain evidence="2 3">MCCC 1A05748</strain>
    </source>
</reference>
<feature type="transmembrane region" description="Helical" evidence="1">
    <location>
        <begin position="37"/>
        <end position="62"/>
    </location>
</feature>
<feature type="transmembrane region" description="Helical" evidence="1">
    <location>
        <begin position="89"/>
        <end position="117"/>
    </location>
</feature>
<dbReference type="RefSeq" id="WP_086510520.1">
    <property type="nucleotide sequence ID" value="NZ_JABFTQ010000014.1"/>
</dbReference>
<evidence type="ECO:0000256" key="1">
    <source>
        <dbReference type="SAM" id="Phobius"/>
    </source>
</evidence>
<keyword evidence="1" id="KW-0472">Membrane</keyword>
<sequence>MSFQALSRALLVPCFILLMTGLYWVSIQDAPSSAQRVPNVVMLFILVMATVVVMRDVVLLLAKRVRQTHEPLLREHLTSWFDLNRQRCLFTVIGMAYFPAFVSLGFNIANLLFLCLALPLSGLGKDRPLVARVGLVVGVAVLASVIFHLLASIMDFNVPAPLGI</sequence>